<evidence type="ECO:0000259" key="6">
    <source>
        <dbReference type="Pfam" id="PF04389"/>
    </source>
</evidence>
<dbReference type="GO" id="GO:0004180">
    <property type="term" value="F:carboxypeptidase activity"/>
    <property type="evidence" value="ECO:0007669"/>
    <property type="project" value="TreeGrafter"/>
</dbReference>
<feature type="region of interest" description="Disordered" evidence="3">
    <location>
        <begin position="204"/>
        <end position="237"/>
    </location>
</feature>
<dbReference type="SUPFAM" id="SSF53187">
    <property type="entry name" value="Zn-dependent exopeptidases"/>
    <property type="match status" value="1"/>
</dbReference>
<dbReference type="CDD" id="cd08022">
    <property type="entry name" value="M28_PSMA_like"/>
    <property type="match status" value="1"/>
</dbReference>
<feature type="coiled-coil region" evidence="2">
    <location>
        <begin position="278"/>
        <end position="305"/>
    </location>
</feature>
<dbReference type="OrthoDB" id="5841748at2759"/>
<accession>A0A8H6VTH2</accession>
<keyword evidence="2" id="KW-0175">Coiled coil</keyword>
<dbReference type="SUPFAM" id="SSF52025">
    <property type="entry name" value="PA domain"/>
    <property type="match status" value="1"/>
</dbReference>
<dbReference type="InterPro" id="IPR036757">
    <property type="entry name" value="TFR-like_dimer_dom_sf"/>
</dbReference>
<feature type="domain" description="PA" evidence="4">
    <location>
        <begin position="570"/>
        <end position="642"/>
    </location>
</feature>
<dbReference type="Gene3D" id="3.40.630.10">
    <property type="entry name" value="Zn peptidases"/>
    <property type="match status" value="1"/>
</dbReference>
<comment type="caution">
    <text evidence="7">The sequence shown here is derived from an EMBL/GenBank/DDBJ whole genome shotgun (WGS) entry which is preliminary data.</text>
</comment>
<feature type="region of interest" description="Disordered" evidence="3">
    <location>
        <begin position="394"/>
        <end position="417"/>
    </location>
</feature>
<dbReference type="Pfam" id="PF04389">
    <property type="entry name" value="Peptidase_M28"/>
    <property type="match status" value="1"/>
</dbReference>
<dbReference type="Pfam" id="PF04253">
    <property type="entry name" value="TFR_dimer"/>
    <property type="match status" value="1"/>
</dbReference>
<dbReference type="Gene3D" id="3.50.30.30">
    <property type="match status" value="1"/>
</dbReference>
<dbReference type="InterPro" id="IPR007365">
    <property type="entry name" value="TFR-like_dimer_dom"/>
</dbReference>
<dbReference type="FunFam" id="3.40.630.10:FF:000101">
    <property type="entry name" value="N-acetylated alpha-linked acidic dipeptidase like 1"/>
    <property type="match status" value="1"/>
</dbReference>
<comment type="similarity">
    <text evidence="1">Belongs to the peptidase M28 family. M28B subfamily.</text>
</comment>
<dbReference type="PANTHER" id="PTHR10404:SF46">
    <property type="entry name" value="VACUOLAR PROTEIN SORTING-ASSOCIATED PROTEIN 70"/>
    <property type="match status" value="1"/>
</dbReference>
<proteinExistence type="inferred from homology"/>
<dbReference type="InterPro" id="IPR039373">
    <property type="entry name" value="Peptidase_M28B"/>
</dbReference>
<gene>
    <name evidence="7" type="ORF">HMN09_01342800</name>
</gene>
<dbReference type="Proteomes" id="UP000613580">
    <property type="component" value="Unassembled WGS sequence"/>
</dbReference>
<keyword evidence="8" id="KW-1185">Reference proteome</keyword>
<dbReference type="Pfam" id="PF02225">
    <property type="entry name" value="PA"/>
    <property type="match status" value="1"/>
</dbReference>
<dbReference type="SUPFAM" id="SSF47672">
    <property type="entry name" value="Transferrin receptor-like dimerisation domain"/>
    <property type="match status" value="1"/>
</dbReference>
<dbReference type="CDD" id="cd02121">
    <property type="entry name" value="PA_GCPII_like"/>
    <property type="match status" value="1"/>
</dbReference>
<organism evidence="7 8">
    <name type="scientific">Mycena chlorophos</name>
    <name type="common">Agaric fungus</name>
    <name type="synonym">Agaricus chlorophos</name>
    <dbReference type="NCBI Taxonomy" id="658473"/>
    <lineage>
        <taxon>Eukaryota</taxon>
        <taxon>Fungi</taxon>
        <taxon>Dikarya</taxon>
        <taxon>Basidiomycota</taxon>
        <taxon>Agaricomycotina</taxon>
        <taxon>Agaricomycetes</taxon>
        <taxon>Agaricomycetidae</taxon>
        <taxon>Agaricales</taxon>
        <taxon>Marasmiineae</taxon>
        <taxon>Mycenaceae</taxon>
        <taxon>Mycena</taxon>
    </lineage>
</organism>
<feature type="domain" description="Peptidase M28" evidence="6">
    <location>
        <begin position="743"/>
        <end position="869"/>
    </location>
</feature>
<dbReference type="Gene3D" id="1.20.930.40">
    <property type="entry name" value="Transferrin receptor-like, dimerisation domain"/>
    <property type="match status" value="1"/>
</dbReference>
<evidence type="ECO:0000256" key="2">
    <source>
        <dbReference type="SAM" id="Coils"/>
    </source>
</evidence>
<evidence type="ECO:0000259" key="5">
    <source>
        <dbReference type="Pfam" id="PF04253"/>
    </source>
</evidence>
<dbReference type="InterPro" id="IPR003137">
    <property type="entry name" value="PA_domain"/>
</dbReference>
<name>A0A8H6VTH2_MYCCL</name>
<dbReference type="AlphaFoldDB" id="A0A8H6VTH2"/>
<dbReference type="EMBL" id="JACAZE010000029">
    <property type="protein sequence ID" value="KAF7289488.1"/>
    <property type="molecule type" value="Genomic_DNA"/>
</dbReference>
<protein>
    <submittedName>
        <fullName evidence="7">Zn-dependent exopeptidase</fullName>
    </submittedName>
</protein>
<dbReference type="InterPro" id="IPR046450">
    <property type="entry name" value="PA_dom_sf"/>
</dbReference>
<dbReference type="InterPro" id="IPR007484">
    <property type="entry name" value="Peptidase_M28"/>
</dbReference>
<evidence type="ECO:0000313" key="7">
    <source>
        <dbReference type="EMBL" id="KAF7289488.1"/>
    </source>
</evidence>
<evidence type="ECO:0000259" key="4">
    <source>
        <dbReference type="Pfam" id="PF02225"/>
    </source>
</evidence>
<evidence type="ECO:0000256" key="1">
    <source>
        <dbReference type="ARBA" id="ARBA00005634"/>
    </source>
</evidence>
<feature type="compositionally biased region" description="Acidic residues" evidence="3">
    <location>
        <begin position="223"/>
        <end position="232"/>
    </location>
</feature>
<evidence type="ECO:0000256" key="3">
    <source>
        <dbReference type="SAM" id="MobiDB-lite"/>
    </source>
</evidence>
<reference evidence="7" key="1">
    <citation type="submission" date="2020-05" db="EMBL/GenBank/DDBJ databases">
        <title>Mycena genomes resolve the evolution of fungal bioluminescence.</title>
        <authorList>
            <person name="Tsai I.J."/>
        </authorList>
    </citation>
    <scope>NUCLEOTIDE SEQUENCE</scope>
    <source>
        <strain evidence="7">110903Hualien_Pintung</strain>
    </source>
</reference>
<feature type="domain" description="Transferrin receptor-like dimerisation" evidence="5">
    <location>
        <begin position="1130"/>
        <end position="1209"/>
    </location>
</feature>
<dbReference type="PANTHER" id="PTHR10404">
    <property type="entry name" value="N-ACETYLATED-ALPHA-LINKED ACIDIC DIPEPTIDASE"/>
    <property type="match status" value="1"/>
</dbReference>
<sequence>MSAFQQQNEGLCLKYAEPLGSHRDVNLDMALNMLGRGHHVASTQPFQWGYIDKPNAGEIFLVHVPNQAAFPIDGIRYQEAETKYTVPAGPTRSKSMKSSLDSCLVKTLRRGGNADAFVLSAVVIRNCGSFTIARARQALSPPLSKINPSAATLSAKFMSQACLCSATELAKQSGLVVVSVAGPNMPGGFNAQQMLAQQNNNMAMMEQRRREQAARQARQPRPEEDDSGDENESSISTRALSMTRYRRNHEFMSAVFAQAAFGDKNSAPKPTPYSIFNKAELEAQSEKLRTELAALEAKAAERRTARETRNPDSRAATLYDLRYFCLDDVLILTPTTMDKVAEEKLASPLPLVAVPPPPVARRNPFFKRVAIVFALVLSTRIYYVYNHPEHRPAHEHRVHSCGSSARHSGHPNERPQPRLSMEEREELFMSIPDPESARHASRLFTARPHVAGSPQSFRDALQMLDIFQEQFEINSPKELPVYPAGSRASRWATTGLTSSLLGPRDPTAWVDVYYPVLDTGVEQRLEILGDDGEVSWTADLVEDGDPLDSDAHEFRDAVPTWHGASADGDVTGQLIYANYGTKEDYDELVANGANLTGKIVLARYGGAVRGLKIKGAEELGAVGVLMYSDPRNDGFVTVENGFESYPAGPARNPTAIERGSVAYVQLYPGDPSTPGIPAYEDSNRTAGSNGPSIPSLPISWGNAKRLLEEIDSNGPSFRLDGATSRRSVHLVNHVDAKITPIWNTMAAIPGHVRDEVVVIGGHRDAWVLGAVDSVSGHAVLNEIARGFGALLKAGWRPLRTIVFASWDAEEYGLIGSTEYGEDFGDWLREHVVAYVNVDGPVGGSRWGAAGSPSLSHLIAKTAKDVPHPTKPGKAIWDARTDIGPIQVPSEELEKPLPLSRRPAHRIFEPLGSGSDFSVFMEHLGISSSASGFGAAPGDAVYHYHSIYDTQRWQEMYGDPGFLRTAAVAQHIGLVLLRLTDSIIVPINTTHYSLELNDYLDEIEDIVTGTPLAYDMADDIEALRQAIATLTAVSIELDAEKEAAEKDFLKLLNQLPEFPRTFRRQHSASFKRRFIRFVKRVLGVAPHSWRRAGLHVPDAWEEYLDAQFFTGAKEGPRLPRVPPLFKFIKAARRVTKANKKLEAFERGFIDQDGIQGREWYKNKIVAPGRWKGYGATTMPGLNEALALDGDVAAASLEAVQLLLLIEQLTADLSA</sequence>
<evidence type="ECO:0000313" key="8">
    <source>
        <dbReference type="Proteomes" id="UP000613580"/>
    </source>
</evidence>